<dbReference type="SUPFAM" id="SSF51735">
    <property type="entry name" value="NAD(P)-binding Rossmann-fold domains"/>
    <property type="match status" value="1"/>
</dbReference>
<dbReference type="PANTHER" id="PTHR43963:SF6">
    <property type="entry name" value="CHAIN DEHYDROGENASE FAMILY PROTEIN, PUTATIVE (AFU_ORTHOLOGUE AFUA_3G15350)-RELATED"/>
    <property type="match status" value="1"/>
</dbReference>
<evidence type="ECO:0000313" key="4">
    <source>
        <dbReference type="EMBL" id="MQY05796.1"/>
    </source>
</evidence>
<evidence type="ECO:0000256" key="2">
    <source>
        <dbReference type="ARBA" id="ARBA00022857"/>
    </source>
</evidence>
<dbReference type="RefSeq" id="WP_153534061.1">
    <property type="nucleotide sequence ID" value="NZ_WEGH01000002.1"/>
</dbReference>
<evidence type="ECO:0000256" key="3">
    <source>
        <dbReference type="ARBA" id="ARBA00023002"/>
    </source>
</evidence>
<evidence type="ECO:0000256" key="1">
    <source>
        <dbReference type="ARBA" id="ARBA00006484"/>
    </source>
</evidence>
<keyword evidence="5" id="KW-1185">Reference proteome</keyword>
<dbReference type="EMBL" id="WEGH01000002">
    <property type="protein sequence ID" value="MQY05796.1"/>
    <property type="molecule type" value="Genomic_DNA"/>
</dbReference>
<keyword evidence="2" id="KW-0521">NADP</keyword>
<comment type="caution">
    <text evidence="4">The sequence shown here is derived from an EMBL/GenBank/DDBJ whole genome shotgun (WGS) entry which is preliminary data.</text>
</comment>
<comment type="similarity">
    <text evidence="1">Belongs to the short-chain dehydrogenases/reductases (SDR) family.</text>
</comment>
<dbReference type="GO" id="GO:0016491">
    <property type="term" value="F:oxidoreductase activity"/>
    <property type="evidence" value="ECO:0007669"/>
    <property type="project" value="UniProtKB-KW"/>
</dbReference>
<sequence>MNGIAIVAGGSAALARDLRGAMAEVHPVDACDGAAVEALAGRLGGGVDAVVVAGAEADPAAPPAAQVRGFVAANNHGTHRMITAFGPLLNDGGRFVVVAGPAGRLRHLPARLRPRFDVSRLTLPGLAAVLDDYVAAVEAGRAAAAGWPAWIEVACRVGQVAAVKIMARDLPPGRGVAANAACPGTADVLWLAAPGNAVPNGELVRNRVILPF</sequence>
<dbReference type="PANTHER" id="PTHR43963">
    <property type="entry name" value="CARBONYL REDUCTASE 1-RELATED"/>
    <property type="match status" value="1"/>
</dbReference>
<dbReference type="Proteomes" id="UP000487268">
    <property type="component" value="Unassembled WGS sequence"/>
</dbReference>
<reference evidence="4 5" key="1">
    <citation type="submission" date="2019-10" db="EMBL/GenBank/DDBJ databases">
        <title>Actinomadura rubteroloni sp. nov. and Actinomadura macrotermitis sp. nov., isolated from the gut of fungus growing-termite Macrotermes natalensis.</title>
        <authorList>
            <person name="Benndorf R."/>
            <person name="Martin K."/>
            <person name="Kuefner M."/>
            <person name="De Beer W."/>
            <person name="Kaster A.-K."/>
            <person name="Vollmers J."/>
            <person name="Poulsen M."/>
            <person name="Beemelmanns C."/>
        </authorList>
    </citation>
    <scope>NUCLEOTIDE SEQUENCE [LARGE SCALE GENOMIC DNA]</scope>
    <source>
        <strain evidence="4 5">RB68</strain>
    </source>
</reference>
<dbReference type="InterPro" id="IPR036291">
    <property type="entry name" value="NAD(P)-bd_dom_sf"/>
</dbReference>
<name>A0A7K0BXI8_9ACTN</name>
<gene>
    <name evidence="4" type="ORF">ACRB68_38730</name>
</gene>
<proteinExistence type="inferred from homology"/>
<dbReference type="Gene3D" id="3.40.50.720">
    <property type="entry name" value="NAD(P)-binding Rossmann-like Domain"/>
    <property type="match status" value="1"/>
</dbReference>
<protein>
    <submittedName>
        <fullName evidence="4">Uncharacterized protein</fullName>
    </submittedName>
</protein>
<dbReference type="AlphaFoldDB" id="A0A7K0BXI8"/>
<evidence type="ECO:0000313" key="5">
    <source>
        <dbReference type="Proteomes" id="UP000487268"/>
    </source>
</evidence>
<accession>A0A7K0BXI8</accession>
<keyword evidence="3" id="KW-0560">Oxidoreductase</keyword>
<organism evidence="4 5">
    <name type="scientific">Actinomadura macrotermitis</name>
    <dbReference type="NCBI Taxonomy" id="2585200"/>
    <lineage>
        <taxon>Bacteria</taxon>
        <taxon>Bacillati</taxon>
        <taxon>Actinomycetota</taxon>
        <taxon>Actinomycetes</taxon>
        <taxon>Streptosporangiales</taxon>
        <taxon>Thermomonosporaceae</taxon>
        <taxon>Actinomadura</taxon>
    </lineage>
</organism>
<dbReference type="OrthoDB" id="4350243at2"/>